<dbReference type="PANTHER" id="PTHR43737:SF1">
    <property type="entry name" value="DUF1501 DOMAIN-CONTAINING PROTEIN"/>
    <property type="match status" value="1"/>
</dbReference>
<dbReference type="InterPro" id="IPR010869">
    <property type="entry name" value="DUF1501"/>
</dbReference>
<organism evidence="1 2">
    <name type="scientific">Pelagicoccus mobilis</name>
    <dbReference type="NCBI Taxonomy" id="415221"/>
    <lineage>
        <taxon>Bacteria</taxon>
        <taxon>Pseudomonadati</taxon>
        <taxon>Verrucomicrobiota</taxon>
        <taxon>Opitutia</taxon>
        <taxon>Puniceicoccales</taxon>
        <taxon>Pelagicoccaceae</taxon>
        <taxon>Pelagicoccus</taxon>
    </lineage>
</organism>
<dbReference type="InterPro" id="IPR017850">
    <property type="entry name" value="Alkaline_phosphatase_core_sf"/>
</dbReference>
<dbReference type="Proteomes" id="UP000617628">
    <property type="component" value="Unassembled WGS sequence"/>
</dbReference>
<sequence length="443" mass="49042">MRHHPSTQYFMSRRDLIRSGILFSLGLPFFRLNESLGATLAHAPKQRATSVIEIWMWGGPSHLDTFDPKPEAGAEFCGPYSEAIKTNVDGIRINSRLPLLAKQADKYSLIRSMTHGINAHETATYRVQTGRESGGAHVYPSIGAVVSKLTGYEAGYQGLLPPYIALTSTHGRFSEEGFLGPSFKPFATGGDPNAQRFMVEGIISRSISDQRQTKRRQLLQNLDTLGKTHGDHPLFREFDTSTSNAYDMILGEAREVFDLSQEKDELRDRYGRHSFGQSCLMARRLVENGVKYVTLNAKGWDTHKMHFTTMEQKMPQMDQGIASLLQDLDERGMLDSTIVWVCGEFGRTPKVQWKEPWKGGRGHFGRCFSALVAGGGFKAGQVVGASNSTGEEVADRPVYPEDLIGSIYDRLGIAPTGRMPNNLGLDIPLTPKSKGPGILSEIM</sequence>
<comment type="caution">
    <text evidence="1">The sequence shown here is derived from an EMBL/GenBank/DDBJ whole genome shotgun (WGS) entry which is preliminary data.</text>
</comment>
<dbReference type="SUPFAM" id="SSF53649">
    <property type="entry name" value="Alkaline phosphatase-like"/>
    <property type="match status" value="1"/>
</dbReference>
<keyword evidence="2" id="KW-1185">Reference proteome</keyword>
<dbReference type="PANTHER" id="PTHR43737">
    <property type="entry name" value="BLL7424 PROTEIN"/>
    <property type="match status" value="1"/>
</dbReference>
<dbReference type="RefSeq" id="WP_200354422.1">
    <property type="nucleotide sequence ID" value="NZ_JAENIL010000007.1"/>
</dbReference>
<protein>
    <submittedName>
        <fullName evidence="1">DUF1501 domain-containing protein</fullName>
    </submittedName>
</protein>
<accession>A0A934RTQ4</accession>
<evidence type="ECO:0000313" key="2">
    <source>
        <dbReference type="Proteomes" id="UP000617628"/>
    </source>
</evidence>
<dbReference type="EMBL" id="JAENIL010000007">
    <property type="protein sequence ID" value="MBK1876206.1"/>
    <property type="molecule type" value="Genomic_DNA"/>
</dbReference>
<proteinExistence type="predicted"/>
<gene>
    <name evidence="1" type="ORF">JIN87_04960</name>
</gene>
<reference evidence="1" key="1">
    <citation type="submission" date="2021-01" db="EMBL/GenBank/DDBJ databases">
        <title>Modified the classification status of verrucomicrobia.</title>
        <authorList>
            <person name="Feng X."/>
        </authorList>
    </citation>
    <scope>NUCLEOTIDE SEQUENCE</scope>
    <source>
        <strain evidence="1">KCTC 13126</strain>
    </source>
</reference>
<name>A0A934RTQ4_9BACT</name>
<evidence type="ECO:0000313" key="1">
    <source>
        <dbReference type="EMBL" id="MBK1876206.1"/>
    </source>
</evidence>
<dbReference type="AlphaFoldDB" id="A0A934RTQ4"/>
<dbReference type="Pfam" id="PF07394">
    <property type="entry name" value="DUF1501"/>
    <property type="match status" value="1"/>
</dbReference>